<evidence type="ECO:0000256" key="1">
    <source>
        <dbReference type="ARBA" id="ARBA00010835"/>
    </source>
</evidence>
<protein>
    <recommendedName>
        <fullName evidence="2">Prokaryotic-type class I peptide chain release factors domain-containing protein</fullName>
    </recommendedName>
</protein>
<evidence type="ECO:0000259" key="2">
    <source>
        <dbReference type="Pfam" id="PF00472"/>
    </source>
</evidence>
<proteinExistence type="inferred from homology"/>
<dbReference type="PANTHER" id="PTHR43804:SF6">
    <property type="entry name" value="CLASS I PEPTIDE CHAIN RELEASE FACTOR"/>
    <property type="match status" value="1"/>
</dbReference>
<dbReference type="Pfam" id="PF00472">
    <property type="entry name" value="RF-1"/>
    <property type="match status" value="1"/>
</dbReference>
<dbReference type="Gene3D" id="3.30.160.20">
    <property type="match status" value="1"/>
</dbReference>
<comment type="caution">
    <text evidence="3">The sequence shown here is derived from an EMBL/GenBank/DDBJ whole genome shotgun (WGS) entry which is preliminary data.</text>
</comment>
<gene>
    <name evidence="3" type="ORF">HNQ40_001497</name>
</gene>
<keyword evidence="4" id="KW-1185">Reference proteome</keyword>
<reference evidence="3 4" key="1">
    <citation type="submission" date="2020-08" db="EMBL/GenBank/DDBJ databases">
        <title>Genomic Encyclopedia of Type Strains, Phase IV (KMG-IV): sequencing the most valuable type-strain genomes for metagenomic binning, comparative biology and taxonomic classification.</title>
        <authorList>
            <person name="Goeker M."/>
        </authorList>
    </citation>
    <scope>NUCLEOTIDE SEQUENCE [LARGE SCALE GENOMIC DNA]</scope>
    <source>
        <strain evidence="3 4">DSM 103725</strain>
    </source>
</reference>
<dbReference type="SUPFAM" id="SSF75620">
    <property type="entry name" value="Release factor"/>
    <property type="match status" value="1"/>
</dbReference>
<dbReference type="EMBL" id="JACHGY010000001">
    <property type="protein sequence ID" value="MBB6429691.1"/>
    <property type="molecule type" value="Genomic_DNA"/>
</dbReference>
<evidence type="ECO:0000313" key="4">
    <source>
        <dbReference type="Proteomes" id="UP000541810"/>
    </source>
</evidence>
<dbReference type="InterPro" id="IPR000352">
    <property type="entry name" value="Pep_chain_release_fac_I"/>
</dbReference>
<dbReference type="AlphaFoldDB" id="A0A7X0LKI9"/>
<dbReference type="GO" id="GO:0003747">
    <property type="term" value="F:translation release factor activity"/>
    <property type="evidence" value="ECO:0007669"/>
    <property type="project" value="InterPro"/>
</dbReference>
<feature type="domain" description="Prokaryotic-type class I peptide chain release factors" evidence="2">
    <location>
        <begin position="15"/>
        <end position="73"/>
    </location>
</feature>
<dbReference type="InterPro" id="IPR050057">
    <property type="entry name" value="Prokaryotic/Mito_RF"/>
</dbReference>
<dbReference type="InterPro" id="IPR045853">
    <property type="entry name" value="Pep_chain_release_fac_I_sf"/>
</dbReference>
<accession>A0A7X0LKI9</accession>
<dbReference type="RefSeq" id="WP_184677258.1">
    <property type="nucleotide sequence ID" value="NZ_JACHGY010000001.1"/>
</dbReference>
<name>A0A7X0LKI9_9BACT</name>
<sequence>MTHPARLPIDELLKSCEAQRFRASGPGGQHRNKVETAVRLLHRPTGVVAQASERRSQAQNHEVAVFRLRVSLALSVRSPVAEGSEPLPSDLWRSRSKGGKLAINPSHDDFPCLLAEALDGLASHSFEVPAVAGALGVSNSQLLKLLRHEPRAMEWLNAQRAEAGLPGLR</sequence>
<evidence type="ECO:0000313" key="3">
    <source>
        <dbReference type="EMBL" id="MBB6429691.1"/>
    </source>
</evidence>
<dbReference type="Proteomes" id="UP000541810">
    <property type="component" value="Unassembled WGS sequence"/>
</dbReference>
<comment type="similarity">
    <text evidence="1">Belongs to the prokaryotic/mitochondrial release factor family.</text>
</comment>
<dbReference type="PANTHER" id="PTHR43804">
    <property type="entry name" value="LD18447P"/>
    <property type="match status" value="1"/>
</dbReference>
<organism evidence="3 4">
    <name type="scientific">Algisphaera agarilytica</name>
    <dbReference type="NCBI Taxonomy" id="1385975"/>
    <lineage>
        <taxon>Bacteria</taxon>
        <taxon>Pseudomonadati</taxon>
        <taxon>Planctomycetota</taxon>
        <taxon>Phycisphaerae</taxon>
        <taxon>Phycisphaerales</taxon>
        <taxon>Phycisphaeraceae</taxon>
        <taxon>Algisphaera</taxon>
    </lineage>
</organism>